<dbReference type="PANTHER" id="PTHR43617">
    <property type="entry name" value="L-AMINO ACID N-ACETYLTRANSFERASE"/>
    <property type="match status" value="1"/>
</dbReference>
<dbReference type="PROSITE" id="PS51186">
    <property type="entry name" value="GNAT"/>
    <property type="match status" value="1"/>
</dbReference>
<dbReference type="InterPro" id="IPR016181">
    <property type="entry name" value="Acyl_CoA_acyltransferase"/>
</dbReference>
<evidence type="ECO:0000259" key="1">
    <source>
        <dbReference type="PROSITE" id="PS51186"/>
    </source>
</evidence>
<dbReference type="Gene3D" id="3.40.630.30">
    <property type="match status" value="1"/>
</dbReference>
<dbReference type="GO" id="GO:0016747">
    <property type="term" value="F:acyltransferase activity, transferring groups other than amino-acyl groups"/>
    <property type="evidence" value="ECO:0007669"/>
    <property type="project" value="InterPro"/>
</dbReference>
<proteinExistence type="predicted"/>
<evidence type="ECO:0000313" key="2">
    <source>
        <dbReference type="EMBL" id="PKU50216.1"/>
    </source>
</evidence>
<dbReference type="CDD" id="cd04301">
    <property type="entry name" value="NAT_SF"/>
    <property type="match status" value="1"/>
</dbReference>
<protein>
    <submittedName>
        <fullName evidence="2">GNAT family N-acetyltransferase</fullName>
    </submittedName>
</protein>
<dbReference type="AlphaFoldDB" id="A0A2I0UW25"/>
<dbReference type="InterPro" id="IPR050276">
    <property type="entry name" value="MshD_Acetyltransferase"/>
</dbReference>
<organism evidence="2 3">
    <name type="scientific">Lysinibacillus fusiformis</name>
    <dbReference type="NCBI Taxonomy" id="28031"/>
    <lineage>
        <taxon>Bacteria</taxon>
        <taxon>Bacillati</taxon>
        <taxon>Bacillota</taxon>
        <taxon>Bacilli</taxon>
        <taxon>Bacillales</taxon>
        <taxon>Bacillaceae</taxon>
        <taxon>Lysinibacillus</taxon>
    </lineage>
</organism>
<dbReference type="InterPro" id="IPR000182">
    <property type="entry name" value="GNAT_dom"/>
</dbReference>
<dbReference type="Proteomes" id="UP000234956">
    <property type="component" value="Unassembled WGS sequence"/>
</dbReference>
<accession>A0A2I0UW25</accession>
<gene>
    <name evidence="2" type="ORF">CRI88_18945</name>
</gene>
<dbReference type="SUPFAM" id="SSF55729">
    <property type="entry name" value="Acyl-CoA N-acyltransferases (Nat)"/>
    <property type="match status" value="1"/>
</dbReference>
<feature type="domain" description="N-acetyltransferase" evidence="1">
    <location>
        <begin position="3"/>
        <end position="153"/>
    </location>
</feature>
<sequence>MKIELKSITKEDEAFLFEIYASTRNQEIDSWGWSAEQKKLFLEMQWRAQQASYHQQFPGASHSIIAVGEQYVGRLLTEELSDYHHLIDISILPSYQGKGIGTFLITQLQQKAREGNKPVILQVFHTNPAKNLYERLGFQISSADEIYLKMTWQ</sequence>
<keyword evidence="2" id="KW-0808">Transferase</keyword>
<dbReference type="RefSeq" id="WP_101966950.1">
    <property type="nucleotide sequence ID" value="NZ_PDFK01000008.1"/>
</dbReference>
<name>A0A2I0UW25_9BACI</name>
<evidence type="ECO:0000313" key="3">
    <source>
        <dbReference type="Proteomes" id="UP000234956"/>
    </source>
</evidence>
<comment type="caution">
    <text evidence="2">The sequence shown here is derived from an EMBL/GenBank/DDBJ whole genome shotgun (WGS) entry which is preliminary data.</text>
</comment>
<dbReference type="Pfam" id="PF00583">
    <property type="entry name" value="Acetyltransf_1"/>
    <property type="match status" value="1"/>
</dbReference>
<dbReference type="EMBL" id="PDFK01000008">
    <property type="protein sequence ID" value="PKU50216.1"/>
    <property type="molecule type" value="Genomic_DNA"/>
</dbReference>
<reference evidence="2 3" key="1">
    <citation type="submission" date="2017-10" db="EMBL/GenBank/DDBJ databases">
        <title>Draft genome of Lysinibacillus fusiformis strain Juneja, a laboratory-derived pathogen of Drosophila melanogaster.</title>
        <authorList>
            <person name="Smith B.R."/>
            <person name="Unckless R.L."/>
        </authorList>
    </citation>
    <scope>NUCLEOTIDE SEQUENCE [LARGE SCALE GENOMIC DNA]</scope>
    <source>
        <strain evidence="2 3">Juneja</strain>
    </source>
</reference>